<feature type="compositionally biased region" description="Polar residues" evidence="1">
    <location>
        <begin position="7"/>
        <end position="22"/>
    </location>
</feature>
<sequence length="119" mass="13509">MDDLRTTWMNAQNSQKDTRPTPTRVLQQLTVAEKQAHNAQVLQACQEKRSAARANPKAVQHDMNAAFTFMDHEWTALCTCMGMQGFYIAVCGVIKDLLEPKIFFTKKAHVKLVLSEEQI</sequence>
<gene>
    <name evidence="2" type="ORF">HD556DRAFT_1446473</name>
</gene>
<dbReference type="GeneID" id="64600860"/>
<organism evidence="2 3">
    <name type="scientific">Suillus plorans</name>
    <dbReference type="NCBI Taxonomy" id="116603"/>
    <lineage>
        <taxon>Eukaryota</taxon>
        <taxon>Fungi</taxon>
        <taxon>Dikarya</taxon>
        <taxon>Basidiomycota</taxon>
        <taxon>Agaricomycotina</taxon>
        <taxon>Agaricomycetes</taxon>
        <taxon>Agaricomycetidae</taxon>
        <taxon>Boletales</taxon>
        <taxon>Suillineae</taxon>
        <taxon>Suillaceae</taxon>
        <taxon>Suillus</taxon>
    </lineage>
</organism>
<dbReference type="Proteomes" id="UP000719766">
    <property type="component" value="Unassembled WGS sequence"/>
</dbReference>
<evidence type="ECO:0000313" key="3">
    <source>
        <dbReference type="Proteomes" id="UP000719766"/>
    </source>
</evidence>
<keyword evidence="3" id="KW-1185">Reference proteome</keyword>
<dbReference type="AlphaFoldDB" id="A0A9P7AI89"/>
<protein>
    <submittedName>
        <fullName evidence="2">Uncharacterized protein</fullName>
    </submittedName>
</protein>
<dbReference type="EMBL" id="JABBWE010000053">
    <property type="protein sequence ID" value="KAG1790123.1"/>
    <property type="molecule type" value="Genomic_DNA"/>
</dbReference>
<comment type="caution">
    <text evidence="2">The sequence shown here is derived from an EMBL/GenBank/DDBJ whole genome shotgun (WGS) entry which is preliminary data.</text>
</comment>
<dbReference type="RefSeq" id="XP_041157108.1">
    <property type="nucleotide sequence ID" value="XM_041307096.1"/>
</dbReference>
<reference evidence="2" key="1">
    <citation type="journal article" date="2020" name="New Phytol.">
        <title>Comparative genomics reveals dynamic genome evolution in host specialist ectomycorrhizal fungi.</title>
        <authorList>
            <person name="Lofgren L.A."/>
            <person name="Nguyen N.H."/>
            <person name="Vilgalys R."/>
            <person name="Ruytinx J."/>
            <person name="Liao H.L."/>
            <person name="Branco S."/>
            <person name="Kuo A."/>
            <person name="LaButti K."/>
            <person name="Lipzen A."/>
            <person name="Andreopoulos W."/>
            <person name="Pangilinan J."/>
            <person name="Riley R."/>
            <person name="Hundley H."/>
            <person name="Na H."/>
            <person name="Barry K."/>
            <person name="Grigoriev I.V."/>
            <person name="Stajich J.E."/>
            <person name="Kennedy P.G."/>
        </authorList>
    </citation>
    <scope>NUCLEOTIDE SEQUENCE</scope>
    <source>
        <strain evidence="2">S12</strain>
    </source>
</reference>
<accession>A0A9P7AI89</accession>
<evidence type="ECO:0000313" key="2">
    <source>
        <dbReference type="EMBL" id="KAG1790123.1"/>
    </source>
</evidence>
<name>A0A9P7AI89_9AGAM</name>
<feature type="region of interest" description="Disordered" evidence="1">
    <location>
        <begin position="1"/>
        <end position="22"/>
    </location>
</feature>
<evidence type="ECO:0000256" key="1">
    <source>
        <dbReference type="SAM" id="MobiDB-lite"/>
    </source>
</evidence>
<dbReference type="OrthoDB" id="2631102at2759"/>
<proteinExistence type="predicted"/>